<name>A0ABD3ZZ81_BACIU</name>
<sequence length="40" mass="4971">MTFGWFLEYSKKKLRFHPKKKEGNRISISFFLVLDDDDFW</sequence>
<comment type="caution">
    <text evidence="1">The sequence shown here is derived from an EMBL/GenBank/DDBJ whole genome shotgun (WGS) entry which is preliminary data.</text>
</comment>
<evidence type="ECO:0000313" key="1">
    <source>
        <dbReference type="EMBL" id="KIL33426.1"/>
    </source>
</evidence>
<proteinExistence type="predicted"/>
<dbReference type="AlphaFoldDB" id="A0ABD3ZZ81"/>
<gene>
    <name evidence="1" type="ORF">B4067_4645</name>
</gene>
<protein>
    <submittedName>
        <fullName evidence="1">Uncharacterized protein</fullName>
    </submittedName>
</protein>
<accession>A0ABD3ZZ81</accession>
<organism evidence="1 2">
    <name type="scientific">Bacillus subtilis subsp. subtilis</name>
    <dbReference type="NCBI Taxonomy" id="135461"/>
    <lineage>
        <taxon>Bacteria</taxon>
        <taxon>Bacillati</taxon>
        <taxon>Bacillota</taxon>
        <taxon>Bacilli</taxon>
        <taxon>Bacillales</taxon>
        <taxon>Bacillaceae</taxon>
        <taxon>Bacillus</taxon>
    </lineage>
</organism>
<evidence type="ECO:0000313" key="2">
    <source>
        <dbReference type="Proteomes" id="UP000031970"/>
    </source>
</evidence>
<reference evidence="1 2" key="1">
    <citation type="submission" date="2014-11" db="EMBL/GenBank/DDBJ databases">
        <title>Draft Genome Sequences of Nine Bacillus subtilis Strains that Form Spores with High Heat-Resistance.</title>
        <authorList>
            <person name="Krawcyk A.O."/>
            <person name="Berendsen E.M."/>
            <person name="de Jong A."/>
            <person name="Holsappel S."/>
            <person name="Eijlander R.T."/>
            <person name="Wells-Bennik M."/>
            <person name="Kuipers O.P."/>
        </authorList>
    </citation>
    <scope>NUCLEOTIDE SEQUENCE [LARGE SCALE GENOMIC DNA]</scope>
    <source>
        <strain evidence="1 2">B4067</strain>
    </source>
</reference>
<dbReference type="Proteomes" id="UP000031970">
    <property type="component" value="Unassembled WGS sequence"/>
</dbReference>
<dbReference type="EMBL" id="JSXS01000013">
    <property type="protein sequence ID" value="KIL33426.1"/>
    <property type="molecule type" value="Genomic_DNA"/>
</dbReference>